<feature type="transmembrane region" description="Helical" evidence="1">
    <location>
        <begin position="21"/>
        <end position="41"/>
    </location>
</feature>
<feature type="transmembrane region" description="Helical" evidence="1">
    <location>
        <begin position="47"/>
        <end position="66"/>
    </location>
</feature>
<protein>
    <submittedName>
        <fullName evidence="2">Low temperature requirement protein A</fullName>
    </submittedName>
</protein>
<feature type="transmembrane region" description="Helical" evidence="1">
    <location>
        <begin position="110"/>
        <end position="132"/>
    </location>
</feature>
<dbReference type="Proteomes" id="UP000267164">
    <property type="component" value="Chromosome"/>
</dbReference>
<feature type="transmembrane region" description="Helical" evidence="1">
    <location>
        <begin position="232"/>
        <end position="258"/>
    </location>
</feature>
<feature type="transmembrane region" description="Helical" evidence="1">
    <location>
        <begin position="369"/>
        <end position="388"/>
    </location>
</feature>
<proteinExistence type="predicted"/>
<keyword evidence="1" id="KW-0812">Transmembrane</keyword>
<feature type="transmembrane region" description="Helical" evidence="1">
    <location>
        <begin position="204"/>
        <end position="226"/>
    </location>
</feature>
<feature type="transmembrane region" description="Helical" evidence="1">
    <location>
        <begin position="171"/>
        <end position="192"/>
    </location>
</feature>
<evidence type="ECO:0000256" key="1">
    <source>
        <dbReference type="SAM" id="Phobius"/>
    </source>
</evidence>
<accession>A0A386Z9B4</accession>
<evidence type="ECO:0000313" key="2">
    <source>
        <dbReference type="EMBL" id="AYF73079.1"/>
    </source>
</evidence>
<dbReference type="OrthoDB" id="7698234at2"/>
<dbReference type="AlphaFoldDB" id="A0A386Z9B4"/>
<feature type="transmembrane region" description="Helical" evidence="1">
    <location>
        <begin position="78"/>
        <end position="98"/>
    </location>
</feature>
<dbReference type="EMBL" id="CP032568">
    <property type="protein sequence ID" value="AYF73079.1"/>
    <property type="molecule type" value="Genomic_DNA"/>
</dbReference>
<keyword evidence="1" id="KW-1133">Transmembrane helix</keyword>
<feature type="transmembrane region" description="Helical" evidence="1">
    <location>
        <begin position="316"/>
        <end position="334"/>
    </location>
</feature>
<reference evidence="2 3" key="1">
    <citation type="submission" date="2018-09" db="EMBL/GenBank/DDBJ databases">
        <title>Nocardia yunnanensis sp. nov., an actinomycete isolated from a soil sample.</title>
        <authorList>
            <person name="Zhang J."/>
        </authorList>
    </citation>
    <scope>NUCLEOTIDE SEQUENCE [LARGE SCALE GENOMIC DNA]</scope>
    <source>
        <strain evidence="2 3">CFHS0054</strain>
    </source>
</reference>
<keyword evidence="3" id="KW-1185">Reference proteome</keyword>
<dbReference type="InterPro" id="IPR010640">
    <property type="entry name" value="Low_temperature_requirement_A"/>
</dbReference>
<organism evidence="2 3">
    <name type="scientific">Nocardia yunnanensis</name>
    <dbReference type="NCBI Taxonomy" id="2382165"/>
    <lineage>
        <taxon>Bacteria</taxon>
        <taxon>Bacillati</taxon>
        <taxon>Actinomycetota</taxon>
        <taxon>Actinomycetes</taxon>
        <taxon>Mycobacteriales</taxon>
        <taxon>Nocardiaceae</taxon>
        <taxon>Nocardia</taxon>
    </lineage>
</organism>
<name>A0A386Z9B4_9NOCA</name>
<dbReference type="PANTHER" id="PTHR36840:SF1">
    <property type="entry name" value="BLL5714 PROTEIN"/>
    <property type="match status" value="1"/>
</dbReference>
<evidence type="ECO:0000313" key="3">
    <source>
        <dbReference type="Proteomes" id="UP000267164"/>
    </source>
</evidence>
<feature type="transmembrane region" description="Helical" evidence="1">
    <location>
        <begin position="144"/>
        <end position="165"/>
    </location>
</feature>
<gene>
    <name evidence="2" type="ORF">D7D52_03465</name>
</gene>
<feature type="transmembrane region" description="Helical" evidence="1">
    <location>
        <begin position="278"/>
        <end position="296"/>
    </location>
</feature>
<dbReference type="Pfam" id="PF06772">
    <property type="entry name" value="LtrA"/>
    <property type="match status" value="1"/>
</dbReference>
<feature type="transmembrane region" description="Helical" evidence="1">
    <location>
        <begin position="346"/>
        <end position="363"/>
    </location>
</feature>
<dbReference type="PANTHER" id="PTHR36840">
    <property type="entry name" value="BLL5714 PROTEIN"/>
    <property type="match status" value="1"/>
</dbReference>
<sequence>MPGPAHPRMAPVAENASVTQLELFFDLVIVFAFTMVTDFAAHETTAVNLLRALLILAMLWWAWIGYSWLGNVVKADEGIGRVAMFVAMGAVFLIALTIPESFHDLPGGWYGPLVFVIAYLVVRFVHLSVFWLASAHDAQLRRQVIRWAAGSLSVASVLLVTGALAHTTLQLGLWLAALVWDMGWTFFAGNEWRLYSASHFAERYGLIVIIALGESIVSIGVGVAGLPISWSIAVGSLLGLAVAGLLWWAYFDVAALVVEHAMHEAGGERRIQIARNCYTFWHFPMIAGIVAMALGLKKVLSYVGGAQGHSLSDELHGIPLFALYGGVIAYLVALAGFRHYATGKVLVPRLVASVLLLASIPVATNLPALAALGVLCAVLLAVIVFEVVRYAQPRDLIRHGQL</sequence>
<dbReference type="KEGG" id="nyu:D7D52_03465"/>
<keyword evidence="1" id="KW-0472">Membrane</keyword>
<dbReference type="RefSeq" id="WP_120735020.1">
    <property type="nucleotide sequence ID" value="NZ_CP032568.1"/>
</dbReference>